<reference evidence="2" key="1">
    <citation type="submission" date="2023-06" db="EMBL/GenBank/DDBJ databases">
        <title>A Treasure from Seagulls: Isolation and Description of Aciduricobacillus qingdaonensis gen. nov., sp. nov., a Rare Obligately Uric Acid-utilizing Member in the Family Bacillaceae.</title>
        <authorList>
            <person name="Liu W."/>
            <person name="Wang B."/>
        </authorList>
    </citation>
    <scope>NUCLEOTIDE SEQUENCE</scope>
    <source>
        <strain evidence="2">44XB</strain>
    </source>
</reference>
<keyword evidence="1" id="KW-0472">Membrane</keyword>
<dbReference type="RefSeq" id="WP_348029074.1">
    <property type="nucleotide sequence ID" value="NZ_CP129113.1"/>
</dbReference>
<evidence type="ECO:0000313" key="2">
    <source>
        <dbReference type="EMBL" id="WLV25286.1"/>
    </source>
</evidence>
<feature type="transmembrane region" description="Helical" evidence="1">
    <location>
        <begin position="113"/>
        <end position="134"/>
    </location>
</feature>
<evidence type="ECO:0000256" key="1">
    <source>
        <dbReference type="SAM" id="Phobius"/>
    </source>
</evidence>
<sequence length="139" mass="15473">MRNIIFKGTIAGIAGGLILGFFLKWMEALTGVRVYTLLLNVDYIPIINFKETGDFLLHLLVSVPLAIVLLWIVRKKGWEKGVVCKMVVASIIVGVLLYPLTLLSERTPSISSIQAIVLWLIGHGIYGMVLGLFYKNEIE</sequence>
<evidence type="ECO:0008006" key="4">
    <source>
        <dbReference type="Google" id="ProtNLM"/>
    </source>
</evidence>
<feature type="transmembrane region" description="Helical" evidence="1">
    <location>
        <begin position="55"/>
        <end position="73"/>
    </location>
</feature>
<name>A0ABY9KWY3_9BACI</name>
<organism evidence="2 3">
    <name type="scientific">Aciduricibacillus chroicocephali</name>
    <dbReference type="NCBI Taxonomy" id="3054939"/>
    <lineage>
        <taxon>Bacteria</taxon>
        <taxon>Bacillati</taxon>
        <taxon>Bacillota</taxon>
        <taxon>Bacilli</taxon>
        <taxon>Bacillales</taxon>
        <taxon>Bacillaceae</taxon>
        <taxon>Aciduricibacillus</taxon>
    </lineage>
</organism>
<keyword evidence="1" id="KW-0812">Transmembrane</keyword>
<feature type="transmembrane region" description="Helical" evidence="1">
    <location>
        <begin position="12"/>
        <end position="35"/>
    </location>
</feature>
<keyword evidence="1" id="KW-1133">Transmembrane helix</keyword>
<feature type="transmembrane region" description="Helical" evidence="1">
    <location>
        <begin position="82"/>
        <end position="101"/>
    </location>
</feature>
<evidence type="ECO:0000313" key="3">
    <source>
        <dbReference type="Proteomes" id="UP001180087"/>
    </source>
</evidence>
<protein>
    <recommendedName>
        <fullName evidence="4">DUF1440 domain-containing protein</fullName>
    </recommendedName>
</protein>
<proteinExistence type="predicted"/>
<gene>
    <name evidence="2" type="ORF">QR721_03385</name>
</gene>
<keyword evidence="3" id="KW-1185">Reference proteome</keyword>
<accession>A0ABY9KWY3</accession>
<dbReference type="EMBL" id="CP129113">
    <property type="protein sequence ID" value="WLV25286.1"/>
    <property type="molecule type" value="Genomic_DNA"/>
</dbReference>
<dbReference type="Proteomes" id="UP001180087">
    <property type="component" value="Chromosome"/>
</dbReference>